<organism evidence="1 2">
    <name type="scientific">Gelidibacter sediminis</name>
    <dbReference type="NCBI Taxonomy" id="1608710"/>
    <lineage>
        <taxon>Bacteria</taxon>
        <taxon>Pseudomonadati</taxon>
        <taxon>Bacteroidota</taxon>
        <taxon>Flavobacteriia</taxon>
        <taxon>Flavobacteriales</taxon>
        <taxon>Flavobacteriaceae</taxon>
        <taxon>Gelidibacter</taxon>
    </lineage>
</organism>
<dbReference type="OrthoDB" id="9899787at2"/>
<protein>
    <submittedName>
        <fullName evidence="1">Uncharacterized protein</fullName>
    </submittedName>
</protein>
<accession>A0A4R7PZE1</accession>
<dbReference type="Proteomes" id="UP000294689">
    <property type="component" value="Unassembled WGS sequence"/>
</dbReference>
<reference evidence="1 2" key="1">
    <citation type="submission" date="2019-03" db="EMBL/GenBank/DDBJ databases">
        <title>Genomic Encyclopedia of Archaeal and Bacterial Type Strains, Phase II (KMG-II): from individual species to whole genera.</title>
        <authorList>
            <person name="Goeker M."/>
        </authorList>
    </citation>
    <scope>NUCLEOTIDE SEQUENCE [LARGE SCALE GENOMIC DNA]</scope>
    <source>
        <strain evidence="1 2">DSM 28135</strain>
    </source>
</reference>
<dbReference type="EMBL" id="SOBW01000008">
    <property type="protein sequence ID" value="TDU40415.1"/>
    <property type="molecule type" value="Genomic_DNA"/>
</dbReference>
<evidence type="ECO:0000313" key="1">
    <source>
        <dbReference type="EMBL" id="TDU40415.1"/>
    </source>
</evidence>
<evidence type="ECO:0000313" key="2">
    <source>
        <dbReference type="Proteomes" id="UP000294689"/>
    </source>
</evidence>
<dbReference type="AlphaFoldDB" id="A0A4R7PZE1"/>
<comment type="caution">
    <text evidence="1">The sequence shown here is derived from an EMBL/GenBank/DDBJ whole genome shotgun (WGS) entry which is preliminary data.</text>
</comment>
<sequence length="67" mass="7874">MITEEQYLEAKRIIDEYHQQLELQYTNSRVELLKAKKGDFITYIGGSKSKYLIKGKKYSLTCGPWNI</sequence>
<proteinExistence type="predicted"/>
<dbReference type="RefSeq" id="WP_133758432.1">
    <property type="nucleotide sequence ID" value="NZ_SOBW01000008.1"/>
</dbReference>
<gene>
    <name evidence="1" type="ORF">BXY82_2463</name>
</gene>
<name>A0A4R7PZE1_9FLAO</name>
<keyword evidence="2" id="KW-1185">Reference proteome</keyword>